<evidence type="ECO:0000256" key="1">
    <source>
        <dbReference type="ARBA" id="ARBA00004141"/>
    </source>
</evidence>
<feature type="transmembrane region" description="Helical" evidence="7">
    <location>
        <begin position="95"/>
        <end position="124"/>
    </location>
</feature>
<feature type="compositionally biased region" description="Basic and acidic residues" evidence="6">
    <location>
        <begin position="206"/>
        <end position="219"/>
    </location>
</feature>
<comment type="similarity">
    <text evidence="2">Belongs to the major facilitator superfamily. MFSD6 family.</text>
</comment>
<gene>
    <name evidence="10" type="ORF">HK097_001790</name>
</gene>
<evidence type="ECO:0000313" key="11">
    <source>
        <dbReference type="Proteomes" id="UP001212841"/>
    </source>
</evidence>
<dbReference type="PANTHER" id="PTHR16172">
    <property type="entry name" value="MAJOR FACILITATOR SUPERFAMILY DOMAIN-CONTAINING PROTEIN 6-LIKE"/>
    <property type="match status" value="1"/>
</dbReference>
<keyword evidence="4 7" id="KW-1133">Transmembrane helix</keyword>
<feature type="transmembrane region" description="Helical" evidence="7">
    <location>
        <begin position="435"/>
        <end position="454"/>
    </location>
</feature>
<evidence type="ECO:0000256" key="4">
    <source>
        <dbReference type="ARBA" id="ARBA00022989"/>
    </source>
</evidence>
<organism evidence="10 11">
    <name type="scientific">Rhizophlyctis rosea</name>
    <dbReference type="NCBI Taxonomy" id="64517"/>
    <lineage>
        <taxon>Eukaryota</taxon>
        <taxon>Fungi</taxon>
        <taxon>Fungi incertae sedis</taxon>
        <taxon>Chytridiomycota</taxon>
        <taxon>Chytridiomycota incertae sedis</taxon>
        <taxon>Chytridiomycetes</taxon>
        <taxon>Rhizophlyctidales</taxon>
        <taxon>Rhizophlyctidaceae</taxon>
        <taxon>Rhizophlyctis</taxon>
    </lineage>
</organism>
<evidence type="ECO:0000256" key="7">
    <source>
        <dbReference type="SAM" id="Phobius"/>
    </source>
</evidence>
<feature type="signal peptide" evidence="8">
    <location>
        <begin position="1"/>
        <end position="23"/>
    </location>
</feature>
<feature type="transmembrane region" description="Helical" evidence="7">
    <location>
        <begin position="136"/>
        <end position="153"/>
    </location>
</feature>
<keyword evidence="11" id="KW-1185">Reference proteome</keyword>
<dbReference type="Gene3D" id="1.20.1250.20">
    <property type="entry name" value="MFS general substrate transporter like domains"/>
    <property type="match status" value="2"/>
</dbReference>
<evidence type="ECO:0000259" key="9">
    <source>
        <dbReference type="Pfam" id="PF12832"/>
    </source>
</evidence>
<dbReference type="AlphaFoldDB" id="A0AAD5SGV7"/>
<evidence type="ECO:0000256" key="2">
    <source>
        <dbReference type="ARBA" id="ARBA00005241"/>
    </source>
</evidence>
<comment type="subcellular location">
    <subcellularLocation>
        <location evidence="1">Membrane</location>
        <topology evidence="1">Multi-pass membrane protein</topology>
    </subcellularLocation>
</comment>
<evidence type="ECO:0000256" key="6">
    <source>
        <dbReference type="SAM" id="MobiDB-lite"/>
    </source>
</evidence>
<dbReference type="SUPFAM" id="SSF103473">
    <property type="entry name" value="MFS general substrate transporter"/>
    <property type="match status" value="1"/>
</dbReference>
<name>A0AAD5SGV7_9FUNG</name>
<keyword evidence="3 7" id="KW-0812">Transmembrane</keyword>
<feature type="chain" id="PRO_5041996657" description="Major facilitator superfamily associated domain-containing protein" evidence="8">
    <location>
        <begin position="24"/>
        <end position="539"/>
    </location>
</feature>
<dbReference type="Proteomes" id="UP001212841">
    <property type="component" value="Unassembled WGS sequence"/>
</dbReference>
<feature type="transmembrane region" description="Helical" evidence="7">
    <location>
        <begin position="37"/>
        <end position="60"/>
    </location>
</feature>
<feature type="transmembrane region" description="Helical" evidence="7">
    <location>
        <begin position="165"/>
        <end position="184"/>
    </location>
</feature>
<feature type="transmembrane region" description="Helical" evidence="7">
    <location>
        <begin position="402"/>
        <end position="423"/>
    </location>
</feature>
<feature type="transmembrane region" description="Helical" evidence="7">
    <location>
        <begin position="72"/>
        <end position="89"/>
    </location>
</feature>
<protein>
    <recommendedName>
        <fullName evidence="9">Major facilitator superfamily associated domain-containing protein</fullName>
    </recommendedName>
</protein>
<evidence type="ECO:0000256" key="3">
    <source>
        <dbReference type="ARBA" id="ARBA00022692"/>
    </source>
</evidence>
<feature type="region of interest" description="Disordered" evidence="6">
    <location>
        <begin position="206"/>
        <end position="248"/>
    </location>
</feature>
<feature type="transmembrane region" description="Helical" evidence="7">
    <location>
        <begin position="367"/>
        <end position="390"/>
    </location>
</feature>
<sequence length="539" mass="58021">MARSLHLVPKLLTFTLYLSQCSAPPYLPLVYQKLLGFTSADVGVLACIPPFVAVFAGPFLSFVADISGRPKLMLALTNILTSALLWVFVSVELTFPATCGLIVCYAFVSAPIGSLMDVTILNMLGEERELYGQQRLFGSISCGFCTFALGLIIEKLNGNLKVAFLGHSIFVMMFVTLMGIVARPQKAPRFDSKKAEDGLPVKDKNVLRSVEEDPDRTAEELPMSDVTTGGGVDKPKRRVSIAPSAKNPASLRRKSTIIIPPPPPEGNTFKWLMAPDVIAFYFAVTLVGGVLSGIGNFLWIFMSDELKAPTTLLGLTGPAQVVLQIPFFFFSKQMLEKVGIRNTILLAHVLLIARCLIYTVLKAGPTMWAIILPELLHGAVFSGLWAAAVAYSVEVAPRGMEFLAQGILGAFYGGLGSGVGSLVSGMVYNKYKARWLFRGMAGVVLISLIVYAAVPTRRPTKTQRVPEAEKRLDKQASEKLLDVELGGVGGGGVAAFLADEDAVSEEPRVPISMSRRVSVTAAVALEAMARNRSMAGLGI</sequence>
<dbReference type="InterPro" id="IPR036259">
    <property type="entry name" value="MFS_trans_sf"/>
</dbReference>
<comment type="caution">
    <text evidence="10">The sequence shown here is derived from an EMBL/GenBank/DDBJ whole genome shotgun (WGS) entry which is preliminary data.</text>
</comment>
<feature type="transmembrane region" description="Helical" evidence="7">
    <location>
        <begin position="343"/>
        <end position="361"/>
    </location>
</feature>
<proteinExistence type="inferred from homology"/>
<evidence type="ECO:0000313" key="10">
    <source>
        <dbReference type="EMBL" id="KAJ3054448.1"/>
    </source>
</evidence>
<dbReference type="Pfam" id="PF12832">
    <property type="entry name" value="MFS_1_like"/>
    <property type="match status" value="1"/>
</dbReference>
<dbReference type="InterPro" id="IPR024989">
    <property type="entry name" value="MFS_assoc_dom"/>
</dbReference>
<dbReference type="GO" id="GO:0016020">
    <property type="term" value="C:membrane"/>
    <property type="evidence" value="ECO:0007669"/>
    <property type="project" value="UniProtKB-SubCell"/>
</dbReference>
<feature type="domain" description="Major facilitator superfamily associated" evidence="9">
    <location>
        <begin position="14"/>
        <end position="438"/>
    </location>
</feature>
<evidence type="ECO:0000256" key="5">
    <source>
        <dbReference type="ARBA" id="ARBA00023136"/>
    </source>
</evidence>
<accession>A0AAD5SGV7</accession>
<evidence type="ECO:0000256" key="8">
    <source>
        <dbReference type="SAM" id="SignalP"/>
    </source>
</evidence>
<dbReference type="InterPro" id="IPR051717">
    <property type="entry name" value="MFS_MFSD6"/>
</dbReference>
<feature type="transmembrane region" description="Helical" evidence="7">
    <location>
        <begin position="278"/>
        <end position="300"/>
    </location>
</feature>
<reference evidence="10" key="1">
    <citation type="submission" date="2020-05" db="EMBL/GenBank/DDBJ databases">
        <title>Phylogenomic resolution of chytrid fungi.</title>
        <authorList>
            <person name="Stajich J.E."/>
            <person name="Amses K."/>
            <person name="Simmons R."/>
            <person name="Seto K."/>
            <person name="Myers J."/>
            <person name="Bonds A."/>
            <person name="Quandt C.A."/>
            <person name="Barry K."/>
            <person name="Liu P."/>
            <person name="Grigoriev I."/>
            <person name="Longcore J.E."/>
            <person name="James T.Y."/>
        </authorList>
    </citation>
    <scope>NUCLEOTIDE SEQUENCE</scope>
    <source>
        <strain evidence="10">JEL0318</strain>
    </source>
</reference>
<dbReference type="PANTHER" id="PTHR16172:SF41">
    <property type="entry name" value="MAJOR FACILITATOR SUPERFAMILY DOMAIN-CONTAINING PROTEIN 6-LIKE"/>
    <property type="match status" value="1"/>
</dbReference>
<dbReference type="EMBL" id="JADGJD010000137">
    <property type="protein sequence ID" value="KAJ3054448.1"/>
    <property type="molecule type" value="Genomic_DNA"/>
</dbReference>
<keyword evidence="5 7" id="KW-0472">Membrane</keyword>
<feature type="transmembrane region" description="Helical" evidence="7">
    <location>
        <begin position="312"/>
        <end position="331"/>
    </location>
</feature>
<keyword evidence="8" id="KW-0732">Signal</keyword>